<keyword evidence="3" id="KW-1185">Reference proteome</keyword>
<gene>
    <name evidence="2" type="ORF">FHP25_09525</name>
</gene>
<feature type="domain" description="HTH cro/C1-type" evidence="1">
    <location>
        <begin position="8"/>
        <end position="44"/>
    </location>
</feature>
<evidence type="ECO:0000313" key="2">
    <source>
        <dbReference type="EMBL" id="TXL77653.1"/>
    </source>
</evidence>
<evidence type="ECO:0000259" key="1">
    <source>
        <dbReference type="PROSITE" id="PS50943"/>
    </source>
</evidence>
<dbReference type="PROSITE" id="PS50943">
    <property type="entry name" value="HTH_CROC1"/>
    <property type="match status" value="1"/>
</dbReference>
<dbReference type="InterPro" id="IPR010982">
    <property type="entry name" value="Lambda_DNA-bd_dom_sf"/>
</dbReference>
<dbReference type="Gene3D" id="1.10.260.40">
    <property type="entry name" value="lambda repressor-like DNA-binding domains"/>
    <property type="match status" value="1"/>
</dbReference>
<dbReference type="AlphaFoldDB" id="A0A5C8PR36"/>
<dbReference type="Proteomes" id="UP000321638">
    <property type="component" value="Unassembled WGS sequence"/>
</dbReference>
<dbReference type="SMART" id="SM00530">
    <property type="entry name" value="HTH_XRE"/>
    <property type="match status" value="1"/>
</dbReference>
<organism evidence="2 3">
    <name type="scientific">Vineibacter terrae</name>
    <dbReference type="NCBI Taxonomy" id="2586908"/>
    <lineage>
        <taxon>Bacteria</taxon>
        <taxon>Pseudomonadati</taxon>
        <taxon>Pseudomonadota</taxon>
        <taxon>Alphaproteobacteria</taxon>
        <taxon>Hyphomicrobiales</taxon>
        <taxon>Vineibacter</taxon>
    </lineage>
</organism>
<sequence length="190" mass="20334">MLQLGRTLKRQRLLRGLKQSHVAELLSVTQATVSRWERGIHPPSPAQRQALMALIGGPPPGGGDAALRRLVESSSQRVHLICDESHHLLAASPARTAEWGAPATALIGRSLWPFASPAIAAAEARLDELGWRDGAVRAVAFRTQATRDPVVPIAPGVVLWERLRLEDGSEARLVSTLAAAAPLPPDVVCI</sequence>
<dbReference type="CDD" id="cd00093">
    <property type="entry name" value="HTH_XRE"/>
    <property type="match status" value="1"/>
</dbReference>
<accession>A0A5C8PR36</accession>
<dbReference type="OrthoDB" id="123556at2"/>
<protein>
    <submittedName>
        <fullName evidence="2">Helix-turn-helix transcriptional regulator</fullName>
    </submittedName>
</protein>
<dbReference type="InterPro" id="IPR001387">
    <property type="entry name" value="Cro/C1-type_HTH"/>
</dbReference>
<proteinExistence type="predicted"/>
<dbReference type="SUPFAM" id="SSF47413">
    <property type="entry name" value="lambda repressor-like DNA-binding domains"/>
    <property type="match status" value="1"/>
</dbReference>
<reference evidence="2 3" key="1">
    <citation type="submission" date="2019-06" db="EMBL/GenBank/DDBJ databases">
        <title>New taxonomy in bacterial strain CC-CFT640, isolated from vineyard.</title>
        <authorList>
            <person name="Lin S.-Y."/>
            <person name="Tsai C.-F."/>
            <person name="Young C.-C."/>
        </authorList>
    </citation>
    <scope>NUCLEOTIDE SEQUENCE [LARGE SCALE GENOMIC DNA]</scope>
    <source>
        <strain evidence="2 3">CC-CFT640</strain>
    </source>
</reference>
<evidence type="ECO:0000313" key="3">
    <source>
        <dbReference type="Proteomes" id="UP000321638"/>
    </source>
</evidence>
<comment type="caution">
    <text evidence="2">The sequence shown here is derived from an EMBL/GenBank/DDBJ whole genome shotgun (WGS) entry which is preliminary data.</text>
</comment>
<dbReference type="RefSeq" id="WP_147846693.1">
    <property type="nucleotide sequence ID" value="NZ_VDUZ01000008.1"/>
</dbReference>
<dbReference type="Pfam" id="PF13560">
    <property type="entry name" value="HTH_31"/>
    <property type="match status" value="1"/>
</dbReference>
<dbReference type="GO" id="GO:0003677">
    <property type="term" value="F:DNA binding"/>
    <property type="evidence" value="ECO:0007669"/>
    <property type="project" value="InterPro"/>
</dbReference>
<dbReference type="EMBL" id="VDUZ01000008">
    <property type="protein sequence ID" value="TXL77653.1"/>
    <property type="molecule type" value="Genomic_DNA"/>
</dbReference>
<name>A0A5C8PR36_9HYPH</name>